<keyword evidence="2" id="KW-0238">DNA-binding</keyword>
<dbReference type="Proteomes" id="UP000186851">
    <property type="component" value="Chromosome"/>
</dbReference>
<dbReference type="InterPro" id="IPR036388">
    <property type="entry name" value="WH-like_DNA-bd_sf"/>
</dbReference>
<dbReference type="InterPro" id="IPR036390">
    <property type="entry name" value="WH_DNA-bd_sf"/>
</dbReference>
<dbReference type="KEGG" id="oyw:OdinLCB4_002740"/>
<reference evidence="5" key="2">
    <citation type="journal article" date="2022" name="Nat. Microbiol.">
        <title>A closed Candidatus Odinarchaeum chromosome exposes Asgard archaeal viruses.</title>
        <authorList>
            <person name="Tamarit D."/>
            <person name="Caceres E.F."/>
            <person name="Krupovic M."/>
            <person name="Nijland R."/>
            <person name="Eme L."/>
            <person name="Robinson N.P."/>
            <person name="Ettema T.J.G."/>
        </authorList>
    </citation>
    <scope>NUCLEOTIDE SEQUENCE</scope>
    <source>
        <strain evidence="5">LCB_4</strain>
    </source>
</reference>
<reference evidence="5" key="1">
    <citation type="journal article" date="2017" name="Nature">
        <title>Asgard archaea illuminate the origin of eukaryotic cellular complexity.</title>
        <authorList>
            <person name="Zaremba-Niedzwiedzka K."/>
            <person name="Caceres E.F."/>
            <person name="Saw J.H."/>
            <person name="Backstrom D."/>
            <person name="Juzokaite L."/>
            <person name="Vancaester E."/>
            <person name="Seitz K.W."/>
            <person name="Anantharaman K."/>
            <person name="Starnawski P."/>
            <person name="Kjeldsen K.U."/>
            <person name="Scott M.B."/>
            <person name="Nunoura T."/>
            <person name="Banfield J.F."/>
            <person name="Schramm A."/>
            <person name="Baker B.J."/>
            <person name="Spang A."/>
            <person name="Ettema T.J.G."/>
        </authorList>
    </citation>
    <scope>NUCLEOTIDE SEQUENCE</scope>
    <source>
        <strain evidence="5">LCB_4</strain>
    </source>
</reference>
<dbReference type="SUPFAM" id="SSF46785">
    <property type="entry name" value="Winged helix' DNA-binding domain"/>
    <property type="match status" value="1"/>
</dbReference>
<protein>
    <submittedName>
        <fullName evidence="5">Helix-turn-helix transcriptional regulator</fullName>
    </submittedName>
</protein>
<dbReference type="InterPro" id="IPR002577">
    <property type="entry name" value="HTH_HxlR"/>
</dbReference>
<evidence type="ECO:0000256" key="1">
    <source>
        <dbReference type="ARBA" id="ARBA00023015"/>
    </source>
</evidence>
<evidence type="ECO:0000259" key="4">
    <source>
        <dbReference type="PROSITE" id="PS51118"/>
    </source>
</evidence>
<proteinExistence type="predicted"/>
<evidence type="ECO:0000256" key="2">
    <source>
        <dbReference type="ARBA" id="ARBA00023125"/>
    </source>
</evidence>
<evidence type="ECO:0000256" key="3">
    <source>
        <dbReference type="ARBA" id="ARBA00023163"/>
    </source>
</evidence>
<dbReference type="PANTHER" id="PTHR33204">
    <property type="entry name" value="TRANSCRIPTIONAL REGULATOR, MARR FAMILY"/>
    <property type="match status" value="1"/>
</dbReference>
<dbReference type="PROSITE" id="PS51118">
    <property type="entry name" value="HTH_HXLR"/>
    <property type="match status" value="1"/>
</dbReference>
<dbReference type="GO" id="GO:0003677">
    <property type="term" value="F:DNA binding"/>
    <property type="evidence" value="ECO:0007669"/>
    <property type="project" value="UniProtKB-KW"/>
</dbReference>
<evidence type="ECO:0000313" key="5">
    <source>
        <dbReference type="EMBL" id="WEU40850.1"/>
    </source>
</evidence>
<feature type="domain" description="HTH hxlR-type" evidence="4">
    <location>
        <begin position="13"/>
        <end position="111"/>
    </location>
</feature>
<dbReference type="AlphaFoldDB" id="A0AAF0D3L6"/>
<dbReference type="PANTHER" id="PTHR33204:SF18">
    <property type="entry name" value="TRANSCRIPTIONAL REGULATORY PROTEIN"/>
    <property type="match status" value="1"/>
</dbReference>
<sequence length="112" mass="12938">MTNNEDVEVKHYCPFKNICTKWTFAVIELLANYGKLNFNALQKLLSKEGRITSRALSETLKKLINAGLIERKIMGDKPPLAVYGLTSFGIQFRTKLYPLIQWFDYSKTYRLG</sequence>
<dbReference type="EMBL" id="CP091871">
    <property type="protein sequence ID" value="WEU40850.1"/>
    <property type="molecule type" value="Genomic_DNA"/>
</dbReference>
<keyword evidence="3" id="KW-0804">Transcription</keyword>
<dbReference type="Pfam" id="PF01638">
    <property type="entry name" value="HxlR"/>
    <property type="match status" value="1"/>
</dbReference>
<organism evidence="5 6">
    <name type="scientific">Odinarchaeota yellowstonii (strain LCB_4)</name>
    <dbReference type="NCBI Taxonomy" id="1841599"/>
    <lineage>
        <taxon>Archaea</taxon>
        <taxon>Promethearchaeati</taxon>
        <taxon>Candidatus Odinarchaeota</taxon>
        <taxon>Candidatus Odinarchaeia</taxon>
        <taxon>Candidatus Odinarchaeales</taxon>
        <taxon>Candidatus Odinarchaeaceae</taxon>
        <taxon>Candidatus Odinarchaeum</taxon>
    </lineage>
</organism>
<dbReference type="Gene3D" id="1.10.10.10">
    <property type="entry name" value="Winged helix-like DNA-binding domain superfamily/Winged helix DNA-binding domain"/>
    <property type="match status" value="1"/>
</dbReference>
<gene>
    <name evidence="5" type="ORF">OdinLCB4_002740</name>
</gene>
<accession>A0AAF0D3L6</accession>
<keyword evidence="1" id="KW-0805">Transcription regulation</keyword>
<name>A0AAF0D3L6_ODILC</name>
<evidence type="ECO:0000313" key="6">
    <source>
        <dbReference type="Proteomes" id="UP000186851"/>
    </source>
</evidence>